<feature type="compositionally biased region" description="Basic and acidic residues" evidence="4">
    <location>
        <begin position="288"/>
        <end position="300"/>
    </location>
</feature>
<keyword evidence="3 6" id="KW-0067">ATP-binding</keyword>
<evidence type="ECO:0000313" key="7">
    <source>
        <dbReference type="Proteomes" id="UP000199161"/>
    </source>
</evidence>
<dbReference type="PROSITE" id="PS00211">
    <property type="entry name" value="ABC_TRANSPORTER_1"/>
    <property type="match status" value="1"/>
</dbReference>
<dbReference type="PANTHER" id="PTHR24220">
    <property type="entry name" value="IMPORT ATP-BINDING PROTEIN"/>
    <property type="match status" value="1"/>
</dbReference>
<feature type="domain" description="ABC transporter" evidence="5">
    <location>
        <begin position="14"/>
        <end position="251"/>
    </location>
</feature>
<dbReference type="InterPro" id="IPR003593">
    <property type="entry name" value="AAA+_ATPase"/>
</dbReference>
<keyword evidence="7" id="KW-1185">Reference proteome</keyword>
<evidence type="ECO:0000256" key="2">
    <source>
        <dbReference type="ARBA" id="ARBA00022741"/>
    </source>
</evidence>
<dbReference type="PROSITE" id="PS50893">
    <property type="entry name" value="ABC_TRANSPORTER_2"/>
    <property type="match status" value="1"/>
</dbReference>
<feature type="region of interest" description="Disordered" evidence="4">
    <location>
        <begin position="242"/>
        <end position="340"/>
    </location>
</feature>
<dbReference type="EMBL" id="FOKW01000001">
    <property type="protein sequence ID" value="SFB69424.1"/>
    <property type="molecule type" value="Genomic_DNA"/>
</dbReference>
<evidence type="ECO:0000256" key="4">
    <source>
        <dbReference type="SAM" id="MobiDB-lite"/>
    </source>
</evidence>
<dbReference type="InterPro" id="IPR027417">
    <property type="entry name" value="P-loop_NTPase"/>
</dbReference>
<evidence type="ECO:0000313" key="6">
    <source>
        <dbReference type="EMBL" id="SFB69424.1"/>
    </source>
</evidence>
<name>A0A1I1D3Q4_NATHA</name>
<dbReference type="PANTHER" id="PTHR24220:SF86">
    <property type="entry name" value="ABC TRANSPORTER ABCH.1"/>
    <property type="match status" value="1"/>
</dbReference>
<dbReference type="InterPro" id="IPR003439">
    <property type="entry name" value="ABC_transporter-like_ATP-bd"/>
</dbReference>
<reference evidence="7" key="1">
    <citation type="submission" date="2016-10" db="EMBL/GenBank/DDBJ databases">
        <authorList>
            <person name="Varghese N."/>
            <person name="Submissions S."/>
        </authorList>
    </citation>
    <scope>NUCLEOTIDE SEQUENCE [LARGE SCALE GENOMIC DNA]</scope>
    <source>
        <strain evidence="7">DSM 13078</strain>
    </source>
</reference>
<dbReference type="InterPro" id="IPR017871">
    <property type="entry name" value="ABC_transporter-like_CS"/>
</dbReference>
<evidence type="ECO:0000256" key="3">
    <source>
        <dbReference type="ARBA" id="ARBA00022840"/>
    </source>
</evidence>
<sequence length="340" mass="36696">MSGESQPLETASAVAVENVRRTYHLAEPVHAIDGVSLTLGEGSFTAVMGPSGSGKSTLMNLIGCLDTPTEGEIEVGGRPVSALSDTERAHLRGTEIGFVFQTFNLMPRLTAAENVTLPMVFHDSVDADRQQRARTLLERVGLGDRLDHLPSELSGGQRQRVAVARALANDPTLVLADEPTGNLDTETEAEIMDLFSDLNDAGTTMLVVTHEREVAEYADHVVHLLDGRIEDLEHLDEARDVVVPNSALEPGPNRRRRGDSGDRENAEARDVVVPNSALEPGPNRRRRGDSGDRENAEARDVVVPNSALEPGPNRRRRGDSGDRENAEARAEAEPGEGTDS</sequence>
<accession>A0A1I1D3Q4</accession>
<dbReference type="AlphaFoldDB" id="A0A1I1D3Q4"/>
<dbReference type="Gene3D" id="3.40.50.300">
    <property type="entry name" value="P-loop containing nucleotide triphosphate hydrolases"/>
    <property type="match status" value="1"/>
</dbReference>
<dbReference type="SUPFAM" id="SSF52540">
    <property type="entry name" value="P-loop containing nucleoside triphosphate hydrolases"/>
    <property type="match status" value="1"/>
</dbReference>
<dbReference type="SMART" id="SM00382">
    <property type="entry name" value="AAA"/>
    <property type="match status" value="1"/>
</dbReference>
<evidence type="ECO:0000256" key="1">
    <source>
        <dbReference type="ARBA" id="ARBA00022448"/>
    </source>
</evidence>
<dbReference type="GO" id="GO:0016887">
    <property type="term" value="F:ATP hydrolysis activity"/>
    <property type="evidence" value="ECO:0007669"/>
    <property type="project" value="InterPro"/>
</dbReference>
<protein>
    <submittedName>
        <fullName evidence="6">Putative ABC transport system ATP-binding protein</fullName>
    </submittedName>
</protein>
<dbReference type="InterPro" id="IPR015854">
    <property type="entry name" value="ABC_transpr_LolD-like"/>
</dbReference>
<dbReference type="CDD" id="cd03255">
    <property type="entry name" value="ABC_MJ0796_LolCDE_FtsE"/>
    <property type="match status" value="1"/>
</dbReference>
<feature type="compositionally biased region" description="Basic and acidic residues" evidence="4">
    <location>
        <begin position="258"/>
        <end position="270"/>
    </location>
</feature>
<feature type="compositionally biased region" description="Basic and acidic residues" evidence="4">
    <location>
        <begin position="318"/>
        <end position="332"/>
    </location>
</feature>
<keyword evidence="1" id="KW-0813">Transport</keyword>
<dbReference type="GO" id="GO:0005886">
    <property type="term" value="C:plasma membrane"/>
    <property type="evidence" value="ECO:0007669"/>
    <property type="project" value="TreeGrafter"/>
</dbReference>
<proteinExistence type="predicted"/>
<dbReference type="GO" id="GO:0022857">
    <property type="term" value="F:transmembrane transporter activity"/>
    <property type="evidence" value="ECO:0007669"/>
    <property type="project" value="TreeGrafter"/>
</dbReference>
<gene>
    <name evidence="6" type="ORF">SAMN05444422_101249</name>
</gene>
<keyword evidence="2" id="KW-0547">Nucleotide-binding</keyword>
<dbReference type="Pfam" id="PF00005">
    <property type="entry name" value="ABC_tran"/>
    <property type="match status" value="1"/>
</dbReference>
<dbReference type="InterPro" id="IPR017911">
    <property type="entry name" value="MacB-like_ATP-bd"/>
</dbReference>
<dbReference type="Proteomes" id="UP000199161">
    <property type="component" value="Unassembled WGS sequence"/>
</dbReference>
<dbReference type="GO" id="GO:0005524">
    <property type="term" value="F:ATP binding"/>
    <property type="evidence" value="ECO:0007669"/>
    <property type="project" value="UniProtKB-KW"/>
</dbReference>
<dbReference type="GO" id="GO:0098796">
    <property type="term" value="C:membrane protein complex"/>
    <property type="evidence" value="ECO:0007669"/>
    <property type="project" value="UniProtKB-ARBA"/>
</dbReference>
<organism evidence="6 7">
    <name type="scientific">Natronobacterium haloterrestre</name>
    <name type="common">Halobiforma haloterrestris</name>
    <dbReference type="NCBI Taxonomy" id="148448"/>
    <lineage>
        <taxon>Archaea</taxon>
        <taxon>Methanobacteriati</taxon>
        <taxon>Methanobacteriota</taxon>
        <taxon>Stenosarchaea group</taxon>
        <taxon>Halobacteria</taxon>
        <taxon>Halobacteriales</taxon>
        <taxon>Natrialbaceae</taxon>
        <taxon>Natronobacterium</taxon>
    </lineage>
</organism>
<evidence type="ECO:0000259" key="5">
    <source>
        <dbReference type="PROSITE" id="PS50893"/>
    </source>
</evidence>
<dbReference type="FunFam" id="3.40.50.300:FF:000032">
    <property type="entry name" value="Export ABC transporter ATP-binding protein"/>
    <property type="match status" value="1"/>
</dbReference>